<accession>A0A7S2KWQ3</accession>
<keyword evidence="2" id="KW-0472">Membrane</keyword>
<dbReference type="AlphaFoldDB" id="A0A7S2KWQ3"/>
<gene>
    <name evidence="3" type="ORF">SMAR0320_LOCUS6276</name>
</gene>
<reference evidence="3" key="1">
    <citation type="submission" date="2021-01" db="EMBL/GenBank/DDBJ databases">
        <authorList>
            <person name="Corre E."/>
            <person name="Pelletier E."/>
            <person name="Niang G."/>
            <person name="Scheremetjew M."/>
            <person name="Finn R."/>
            <person name="Kale V."/>
            <person name="Holt S."/>
            <person name="Cochrane G."/>
            <person name="Meng A."/>
            <person name="Brown T."/>
            <person name="Cohen L."/>
        </authorList>
    </citation>
    <scope>NUCLEOTIDE SEQUENCE</scope>
    <source>
        <strain evidence="3">SM1012Den-03</strain>
    </source>
</reference>
<evidence type="ECO:0000256" key="2">
    <source>
        <dbReference type="SAM" id="Phobius"/>
    </source>
</evidence>
<protein>
    <submittedName>
        <fullName evidence="3">Uncharacterized protein</fullName>
    </submittedName>
</protein>
<feature type="transmembrane region" description="Helical" evidence="2">
    <location>
        <begin position="91"/>
        <end position="111"/>
    </location>
</feature>
<proteinExistence type="predicted"/>
<dbReference type="EMBL" id="HBGZ01008758">
    <property type="protein sequence ID" value="CAD9589049.1"/>
    <property type="molecule type" value="Transcribed_RNA"/>
</dbReference>
<organism evidence="3">
    <name type="scientific">Skeletonema marinoi</name>
    <dbReference type="NCBI Taxonomy" id="267567"/>
    <lineage>
        <taxon>Eukaryota</taxon>
        <taxon>Sar</taxon>
        <taxon>Stramenopiles</taxon>
        <taxon>Ochrophyta</taxon>
        <taxon>Bacillariophyta</taxon>
        <taxon>Coscinodiscophyceae</taxon>
        <taxon>Thalassiosirophycidae</taxon>
        <taxon>Thalassiosirales</taxon>
        <taxon>Skeletonemataceae</taxon>
        <taxon>Skeletonema</taxon>
        <taxon>Skeletonema marinoi-dohrnii complex</taxon>
    </lineage>
</organism>
<feature type="region of interest" description="Disordered" evidence="1">
    <location>
        <begin position="1"/>
        <end position="27"/>
    </location>
</feature>
<evidence type="ECO:0000256" key="1">
    <source>
        <dbReference type="SAM" id="MobiDB-lite"/>
    </source>
</evidence>
<evidence type="ECO:0000313" key="3">
    <source>
        <dbReference type="EMBL" id="CAD9589049.1"/>
    </source>
</evidence>
<keyword evidence="2" id="KW-0812">Transmembrane</keyword>
<keyword evidence="2" id="KW-1133">Transmembrane helix</keyword>
<sequence>MNKKTRTISNHSLAAGHALRPTTSSSSPNEFWTQLQYLLVLKVIMPTKTNTVNFISNTGTMLHLHRGTNRRLGAVSVGVPRRDTRQIANEITVAITLPIIVNIHIASAIIFQL</sequence>
<name>A0A7S2KWQ3_9STRA</name>